<organism evidence="11 12">
    <name type="scientific">Actinophytocola glycyrrhizae</name>
    <dbReference type="NCBI Taxonomy" id="2044873"/>
    <lineage>
        <taxon>Bacteria</taxon>
        <taxon>Bacillati</taxon>
        <taxon>Actinomycetota</taxon>
        <taxon>Actinomycetes</taxon>
        <taxon>Pseudonocardiales</taxon>
        <taxon>Pseudonocardiaceae</taxon>
    </lineage>
</organism>
<comment type="function">
    <text evidence="2 8">The glycine cleavage system catalyzes the degradation of glycine. The P protein binds the alpha-amino group of glycine through its pyridoxal phosphate cofactor; CO(2) is released and the remaining methylamine moiety is then transferred to the lipoamide cofactor of the H protein.</text>
</comment>
<evidence type="ECO:0000256" key="4">
    <source>
        <dbReference type="ARBA" id="ARBA00011690"/>
    </source>
</evidence>
<dbReference type="PANTHER" id="PTHR11773:SF1">
    <property type="entry name" value="GLYCINE DEHYDROGENASE (DECARBOXYLATING), MITOCHONDRIAL"/>
    <property type="match status" value="1"/>
</dbReference>
<proteinExistence type="inferred from homology"/>
<name>A0ABV9SB50_9PSEU</name>
<comment type="caution">
    <text evidence="11">The sequence shown here is derived from an EMBL/GenBank/DDBJ whole genome shotgun (WGS) entry which is preliminary data.</text>
</comment>
<dbReference type="Pfam" id="PF02347">
    <property type="entry name" value="GDC-P"/>
    <property type="match status" value="2"/>
</dbReference>
<dbReference type="EC" id="1.4.4.2" evidence="8"/>
<keyword evidence="12" id="KW-1185">Reference proteome</keyword>
<dbReference type="EMBL" id="JBHSIS010000025">
    <property type="protein sequence ID" value="MFC4858980.1"/>
    <property type="molecule type" value="Genomic_DNA"/>
</dbReference>
<evidence type="ECO:0000256" key="1">
    <source>
        <dbReference type="ARBA" id="ARBA00001933"/>
    </source>
</evidence>
<comment type="subunit">
    <text evidence="4 8">The glycine cleavage system is composed of four proteins: P, T, L and H.</text>
</comment>
<dbReference type="Gene3D" id="3.90.1150.10">
    <property type="entry name" value="Aspartate Aminotransferase, domain 1"/>
    <property type="match status" value="2"/>
</dbReference>
<dbReference type="NCBIfam" id="TIGR00461">
    <property type="entry name" value="gcvP"/>
    <property type="match status" value="1"/>
</dbReference>
<evidence type="ECO:0000256" key="5">
    <source>
        <dbReference type="ARBA" id="ARBA00022898"/>
    </source>
</evidence>
<dbReference type="InterPro" id="IPR015421">
    <property type="entry name" value="PyrdxlP-dep_Trfase_major"/>
</dbReference>
<evidence type="ECO:0000256" key="2">
    <source>
        <dbReference type="ARBA" id="ARBA00003788"/>
    </source>
</evidence>
<dbReference type="InterPro" id="IPR003437">
    <property type="entry name" value="GcvP"/>
</dbReference>
<evidence type="ECO:0000259" key="10">
    <source>
        <dbReference type="Pfam" id="PF21478"/>
    </source>
</evidence>
<sequence>MTQDRIPLAALEDGTQFADRHIGPRPAELARMLDVIGVGSLEELVERAVPDSIREGNPDLGLPAPASEAQALAELRGLAAKNTPLTSMIGLGYYGTVTPPVILRNVLESPAWYTAYTPYQPEISQGRLEALLNFQTMVADLTGLPLANASMLDESTAAAEGMTLVRRAGKAKSARFLVDADTFPQTIAVIETRAEPLGIEVEVADLANGLPDGEFFGVLLSYPGASGAVRDHAALIEAAHERGAQVVVAADILSLTLLRAPGEIGADVVAGSTQRFGVPMGFGGPHAGYLAVRQGLERQLPGRLVGVSVDADGNRAYRLALQTREQHIRREKATSNICTAQVLLAIVASMYAVYHGPEGLRNIATRAHRMAAVLAAGLRQGAVTVVHDHFFDTVLVEVPGRADEVVGNARDRGINIRRVSPDRVAVACDETTTRDHVRKLWASFGVAGDIEQLDIDTDDAYPATLARTSEYLTHPVFATHRSETALLRYLRALSDKDVALDRSMIPLGSCTMKLNATAEMEPITWPEFAGLHPFAPAADAAGLLDIVTDLEDWLARLTGYDAVSLQPNAGSQGEFAGLLAIRAYHRANGQGARDVCLIPASAHGTNAASAAMAGMRVVVVRCDAGGNIDLDHLRSTVDAHRDDLAAIMVTYPSTHGVYEDTVRTVCELVHDAGGQVYVDGANLNALIGLARFGKFGADVSHLNLHKTFCIPHGGGGPGVGPIGVREHLAPYLPNHPLQPAAGPETGVGPISAAPWGSASILPISWAYVRMMGGAGLRRATMTAVAAANYVAKRLNEHFPVLYAGIGGFVAHECILDLRGITKATGITVDDVAKRLADYGLHAPTMSFPVAGTLMVEPTESEDLAELDRFCDAMIAIRHEIDRVGRGDWPLEDNPLRGAPHTAESVAGKWEHAYSREEAVYPQGAAGPKLWPPVRRIDGAKGDRNLVCSCPPIEAY</sequence>
<keyword evidence="5 8" id="KW-0663">Pyridoxal phosphate</keyword>
<feature type="modified residue" description="N6-(pyridoxal phosphate)lysine" evidence="8">
    <location>
        <position position="706"/>
    </location>
</feature>
<dbReference type="InterPro" id="IPR015424">
    <property type="entry name" value="PyrdxlP-dep_Trfase"/>
</dbReference>
<dbReference type="InterPro" id="IPR015422">
    <property type="entry name" value="PyrdxlP-dep_Trfase_small"/>
</dbReference>
<dbReference type="GO" id="GO:0004375">
    <property type="term" value="F:glycine dehydrogenase (decarboxylating) activity"/>
    <property type="evidence" value="ECO:0007669"/>
    <property type="project" value="UniProtKB-EC"/>
</dbReference>
<dbReference type="RefSeq" id="WP_378061779.1">
    <property type="nucleotide sequence ID" value="NZ_JBHSIS010000025.1"/>
</dbReference>
<evidence type="ECO:0000256" key="7">
    <source>
        <dbReference type="ARBA" id="ARBA00049026"/>
    </source>
</evidence>
<dbReference type="Gene3D" id="3.40.640.10">
    <property type="entry name" value="Type I PLP-dependent aspartate aminotransferase-like (Major domain)"/>
    <property type="match status" value="2"/>
</dbReference>
<accession>A0ABV9SB50</accession>
<dbReference type="Pfam" id="PF21478">
    <property type="entry name" value="GcvP2_C"/>
    <property type="match status" value="1"/>
</dbReference>
<dbReference type="PANTHER" id="PTHR11773">
    <property type="entry name" value="GLYCINE DEHYDROGENASE, DECARBOXYLATING"/>
    <property type="match status" value="1"/>
</dbReference>
<dbReference type="Proteomes" id="UP001595859">
    <property type="component" value="Unassembled WGS sequence"/>
</dbReference>
<dbReference type="HAMAP" id="MF_00711">
    <property type="entry name" value="GcvP"/>
    <property type="match status" value="1"/>
</dbReference>
<feature type="domain" description="Glycine dehydrogenase C-terminal" evidence="10">
    <location>
        <begin position="779"/>
        <end position="900"/>
    </location>
</feature>
<comment type="catalytic activity">
    <reaction evidence="7 8">
        <text>N(6)-[(R)-lipoyl]-L-lysyl-[glycine-cleavage complex H protein] + glycine + H(+) = N(6)-[(R)-S(8)-aminomethyldihydrolipoyl]-L-lysyl-[glycine-cleavage complex H protein] + CO2</text>
        <dbReference type="Rhea" id="RHEA:24304"/>
        <dbReference type="Rhea" id="RHEA-COMP:10494"/>
        <dbReference type="Rhea" id="RHEA-COMP:10495"/>
        <dbReference type="ChEBI" id="CHEBI:15378"/>
        <dbReference type="ChEBI" id="CHEBI:16526"/>
        <dbReference type="ChEBI" id="CHEBI:57305"/>
        <dbReference type="ChEBI" id="CHEBI:83099"/>
        <dbReference type="ChEBI" id="CHEBI:83143"/>
        <dbReference type="EC" id="1.4.4.2"/>
    </reaction>
</comment>
<dbReference type="InterPro" id="IPR049316">
    <property type="entry name" value="GDC-P_C"/>
</dbReference>
<dbReference type="NCBIfam" id="NF003346">
    <property type="entry name" value="PRK04366.1"/>
    <property type="match status" value="1"/>
</dbReference>
<evidence type="ECO:0000313" key="11">
    <source>
        <dbReference type="EMBL" id="MFC4858980.1"/>
    </source>
</evidence>
<gene>
    <name evidence="8 11" type="primary">gcvP</name>
    <name evidence="11" type="ORF">ACFPCV_36245</name>
</gene>
<dbReference type="SUPFAM" id="SSF53383">
    <property type="entry name" value="PLP-dependent transferases"/>
    <property type="match status" value="2"/>
</dbReference>
<comment type="cofactor">
    <cofactor evidence="1 8">
        <name>pyridoxal 5'-phosphate</name>
        <dbReference type="ChEBI" id="CHEBI:597326"/>
    </cofactor>
</comment>
<dbReference type="CDD" id="cd00613">
    <property type="entry name" value="GDC-P"/>
    <property type="match status" value="1"/>
</dbReference>
<dbReference type="InterPro" id="IPR020581">
    <property type="entry name" value="GDC_P"/>
</dbReference>
<evidence type="ECO:0000256" key="6">
    <source>
        <dbReference type="ARBA" id="ARBA00023002"/>
    </source>
</evidence>
<reference evidence="12" key="1">
    <citation type="journal article" date="2019" name="Int. J. Syst. Evol. Microbiol.">
        <title>The Global Catalogue of Microorganisms (GCM) 10K type strain sequencing project: providing services to taxonomists for standard genome sequencing and annotation.</title>
        <authorList>
            <consortium name="The Broad Institute Genomics Platform"/>
            <consortium name="The Broad Institute Genome Sequencing Center for Infectious Disease"/>
            <person name="Wu L."/>
            <person name="Ma J."/>
        </authorList>
    </citation>
    <scope>NUCLEOTIDE SEQUENCE [LARGE SCALE GENOMIC DNA]</scope>
    <source>
        <strain evidence="12">ZS-22-S1</strain>
    </source>
</reference>
<protein>
    <recommendedName>
        <fullName evidence="8">Glycine dehydrogenase (decarboxylating)</fullName>
        <ecNumber evidence="8">1.4.4.2</ecNumber>
    </recommendedName>
    <alternativeName>
        <fullName evidence="8">Glycine cleavage system P-protein</fullName>
    </alternativeName>
    <alternativeName>
        <fullName evidence="8">Glycine decarboxylase</fullName>
    </alternativeName>
    <alternativeName>
        <fullName evidence="8">Glycine dehydrogenase (aminomethyl-transferring)</fullName>
    </alternativeName>
</protein>
<evidence type="ECO:0000313" key="12">
    <source>
        <dbReference type="Proteomes" id="UP001595859"/>
    </source>
</evidence>
<evidence type="ECO:0000256" key="8">
    <source>
        <dbReference type="HAMAP-Rule" id="MF_00711"/>
    </source>
</evidence>
<comment type="similarity">
    <text evidence="3 8">Belongs to the GcvP family.</text>
</comment>
<keyword evidence="6 8" id="KW-0560">Oxidoreductase</keyword>
<dbReference type="InterPro" id="IPR049315">
    <property type="entry name" value="GDC-P_N"/>
</dbReference>
<evidence type="ECO:0000256" key="3">
    <source>
        <dbReference type="ARBA" id="ARBA00010756"/>
    </source>
</evidence>
<feature type="domain" description="Glycine cleavage system P-protein N-terminal" evidence="9">
    <location>
        <begin position="19"/>
        <end position="444"/>
    </location>
</feature>
<evidence type="ECO:0000259" key="9">
    <source>
        <dbReference type="Pfam" id="PF02347"/>
    </source>
</evidence>
<feature type="domain" description="Glycine cleavage system P-protein N-terminal" evidence="9">
    <location>
        <begin position="470"/>
        <end position="733"/>
    </location>
</feature>